<dbReference type="EMBL" id="FAXA01000188">
    <property type="protein sequence ID" value="CUV02100.1"/>
    <property type="molecule type" value="Genomic_DNA"/>
</dbReference>
<organism evidence="1">
    <name type="scientific">hydrothermal vent metagenome</name>
    <dbReference type="NCBI Taxonomy" id="652676"/>
    <lineage>
        <taxon>unclassified sequences</taxon>
        <taxon>metagenomes</taxon>
        <taxon>ecological metagenomes</taxon>
    </lineage>
</organism>
<accession>A0A160VBY9</accession>
<gene>
    <name evidence="1" type="ORF">MGWOODY_Clf2874</name>
</gene>
<protein>
    <submittedName>
        <fullName evidence="1">Uncharacterized protein</fullName>
    </submittedName>
</protein>
<name>A0A160VBY9_9ZZZZ</name>
<sequence length="39" mass="4251">MLKITAIIMPLSRRIHVNNAGKIQLKIETGTIKMSGGTD</sequence>
<dbReference type="AlphaFoldDB" id="A0A160VBY9"/>
<evidence type="ECO:0000313" key="1">
    <source>
        <dbReference type="EMBL" id="CUV02100.1"/>
    </source>
</evidence>
<reference evidence="1" key="1">
    <citation type="submission" date="2015-10" db="EMBL/GenBank/DDBJ databases">
        <authorList>
            <person name="Gilbert D.G."/>
        </authorList>
    </citation>
    <scope>NUCLEOTIDE SEQUENCE</scope>
</reference>
<proteinExistence type="predicted"/>